<dbReference type="InterPro" id="IPR050267">
    <property type="entry name" value="Anti-sigma-factor_SerPK"/>
</dbReference>
<comment type="caution">
    <text evidence="4">The sequence shown here is derived from an EMBL/GenBank/DDBJ whole genome shotgun (WGS) entry which is preliminary data.</text>
</comment>
<keyword evidence="4" id="KW-0547">Nucleotide-binding</keyword>
<dbReference type="PANTHER" id="PTHR35526">
    <property type="entry name" value="ANTI-SIGMA-F FACTOR RSBW-RELATED"/>
    <property type="match status" value="1"/>
</dbReference>
<dbReference type="InterPro" id="IPR036890">
    <property type="entry name" value="HATPase_C_sf"/>
</dbReference>
<evidence type="ECO:0000259" key="3">
    <source>
        <dbReference type="Pfam" id="PF13581"/>
    </source>
</evidence>
<dbReference type="Gene3D" id="3.30.565.10">
    <property type="entry name" value="Histidine kinase-like ATPase, C-terminal domain"/>
    <property type="match status" value="1"/>
</dbReference>
<organism evidence="4 5">
    <name type="scientific">Streptomyces broussonetiae</name>
    <dbReference type="NCBI Taxonomy" id="2686304"/>
    <lineage>
        <taxon>Bacteria</taxon>
        <taxon>Bacillati</taxon>
        <taxon>Actinomycetota</taxon>
        <taxon>Actinomycetes</taxon>
        <taxon>Kitasatosporales</taxon>
        <taxon>Streptomycetaceae</taxon>
        <taxon>Streptomyces</taxon>
    </lineage>
</organism>
<dbReference type="SUPFAM" id="SSF55874">
    <property type="entry name" value="ATPase domain of HSP90 chaperone/DNA topoisomerase II/histidine kinase"/>
    <property type="match status" value="1"/>
</dbReference>
<sequence length="184" mass="20569">MNVSMPRRRLIGRDVITDDGTPMMSAVLRREARSVPIARQFARDVLLRWQLAELADEAQLVITELTANTINHARADHIRVTVRRLDEGRVRVAVIDRSRAVPVLRKVDDDTEHGRGLALVEAVSVEWGVDAFQRGKRVWADLETSARDAAEGHPHRYDSAQAQALYGFILLALGAVITVCTLTR</sequence>
<name>A0ABV5EK21_9ACTN</name>
<protein>
    <submittedName>
        <fullName evidence="4">ATP-binding protein</fullName>
    </submittedName>
</protein>
<evidence type="ECO:0000313" key="5">
    <source>
        <dbReference type="Proteomes" id="UP001585080"/>
    </source>
</evidence>
<keyword evidence="2" id="KW-1133">Transmembrane helix</keyword>
<evidence type="ECO:0000256" key="2">
    <source>
        <dbReference type="SAM" id="Phobius"/>
    </source>
</evidence>
<keyword evidence="5" id="KW-1185">Reference proteome</keyword>
<keyword evidence="1" id="KW-0808">Transferase</keyword>
<evidence type="ECO:0000256" key="1">
    <source>
        <dbReference type="ARBA" id="ARBA00022527"/>
    </source>
</evidence>
<dbReference type="PANTHER" id="PTHR35526:SF3">
    <property type="entry name" value="ANTI-SIGMA-F FACTOR RSBW"/>
    <property type="match status" value="1"/>
</dbReference>
<gene>
    <name evidence="4" type="ORF">VSS16_31565</name>
</gene>
<dbReference type="EMBL" id="JAYMRP010000041">
    <property type="protein sequence ID" value="MFB8777208.1"/>
    <property type="molecule type" value="Genomic_DNA"/>
</dbReference>
<dbReference type="GO" id="GO:0005524">
    <property type="term" value="F:ATP binding"/>
    <property type="evidence" value="ECO:0007669"/>
    <property type="project" value="UniProtKB-KW"/>
</dbReference>
<keyword evidence="2" id="KW-0472">Membrane</keyword>
<proteinExistence type="predicted"/>
<dbReference type="Proteomes" id="UP001585080">
    <property type="component" value="Unassembled WGS sequence"/>
</dbReference>
<keyword evidence="2" id="KW-0812">Transmembrane</keyword>
<keyword evidence="1" id="KW-0723">Serine/threonine-protein kinase</keyword>
<keyword evidence="1" id="KW-0418">Kinase</keyword>
<dbReference type="RefSeq" id="WP_376735697.1">
    <property type="nucleotide sequence ID" value="NZ_JAYMRP010000041.1"/>
</dbReference>
<evidence type="ECO:0000313" key="4">
    <source>
        <dbReference type="EMBL" id="MFB8777208.1"/>
    </source>
</evidence>
<dbReference type="InterPro" id="IPR003594">
    <property type="entry name" value="HATPase_dom"/>
</dbReference>
<keyword evidence="4" id="KW-0067">ATP-binding</keyword>
<feature type="domain" description="Histidine kinase/HSP90-like ATPase" evidence="3">
    <location>
        <begin position="31"/>
        <end position="139"/>
    </location>
</feature>
<feature type="transmembrane region" description="Helical" evidence="2">
    <location>
        <begin position="164"/>
        <end position="183"/>
    </location>
</feature>
<reference evidence="4 5" key="1">
    <citation type="submission" date="2024-01" db="EMBL/GenBank/DDBJ databases">
        <title>Genome mining of biosynthetic gene clusters to explore secondary metabolites of Streptomyces sp.</title>
        <authorList>
            <person name="Baig A."/>
            <person name="Ajitkumar Shintre N."/>
            <person name="Kumar H."/>
            <person name="Anbarasu A."/>
            <person name="Ramaiah S."/>
        </authorList>
    </citation>
    <scope>NUCLEOTIDE SEQUENCE [LARGE SCALE GENOMIC DNA]</scope>
    <source>
        <strain evidence="4 5">A57</strain>
    </source>
</reference>
<dbReference type="Pfam" id="PF13581">
    <property type="entry name" value="HATPase_c_2"/>
    <property type="match status" value="1"/>
</dbReference>
<dbReference type="CDD" id="cd16936">
    <property type="entry name" value="HATPase_RsbW-like"/>
    <property type="match status" value="1"/>
</dbReference>
<accession>A0ABV5EK21</accession>